<dbReference type="Proteomes" id="UP001497416">
    <property type="component" value="Unassembled WGS sequence"/>
</dbReference>
<comment type="caution">
    <text evidence="5">The sequence shown here is derived from an EMBL/GenBank/DDBJ whole genome shotgun (WGS) entry which is preliminary data.</text>
</comment>
<dbReference type="InterPro" id="IPR029028">
    <property type="entry name" value="Alpha/beta_knot_MTases"/>
</dbReference>
<dbReference type="SUPFAM" id="SSF55315">
    <property type="entry name" value="L30e-like"/>
    <property type="match status" value="1"/>
</dbReference>
<evidence type="ECO:0000256" key="1">
    <source>
        <dbReference type="ARBA" id="ARBA00007228"/>
    </source>
</evidence>
<accession>A0ABM9P0F5</accession>
<dbReference type="GO" id="GO:0032259">
    <property type="term" value="P:methylation"/>
    <property type="evidence" value="ECO:0007669"/>
    <property type="project" value="UniProtKB-KW"/>
</dbReference>
<dbReference type="EMBL" id="CAXIXY010000004">
    <property type="protein sequence ID" value="CAL2086230.1"/>
    <property type="molecule type" value="Genomic_DNA"/>
</dbReference>
<keyword evidence="2 5" id="KW-0489">Methyltransferase</keyword>
<dbReference type="InterPro" id="IPR001537">
    <property type="entry name" value="SpoU_MeTrfase"/>
</dbReference>
<keyword evidence="3" id="KW-0808">Transferase</keyword>
<dbReference type="Gene3D" id="3.30.1330.30">
    <property type="match status" value="1"/>
</dbReference>
<evidence type="ECO:0000313" key="5">
    <source>
        <dbReference type="EMBL" id="CAL2086230.1"/>
    </source>
</evidence>
<dbReference type="PANTHER" id="PTHR43191:SF2">
    <property type="entry name" value="RRNA METHYLTRANSFERASE 3, MITOCHONDRIAL"/>
    <property type="match status" value="1"/>
</dbReference>
<reference evidence="5 6" key="1">
    <citation type="submission" date="2024-05" db="EMBL/GenBank/DDBJ databases">
        <authorList>
            <person name="Duchaud E."/>
        </authorList>
    </citation>
    <scope>NUCLEOTIDE SEQUENCE [LARGE SCALE GENOMIC DNA]</scope>
    <source>
        <strain evidence="5">Ena-SAMPLE-TAB-13-05-2024-13:56:06:370-140302</strain>
    </source>
</reference>
<dbReference type="RefSeq" id="WP_348712166.1">
    <property type="nucleotide sequence ID" value="NZ_CAXIXY010000004.1"/>
</dbReference>
<sequence>MKNISSIQNSYIKKLIKLQEKSRERKKKKLFIVEGKREISLILKSNYKIKTVLCVDESIEANQDILSALSKEVDTIEITKEVYHKLAYRESTEGIIAVVETIDFSLSDLKFRTENPLVMIMEGIEKPGNIGAMLRTADAANVDAVLIANPKTDMFNPNIIRSSVGCIFTNQIATDSSENIIKFLKEKNINIYSATLQNSNEYFKEDYTKASAIVVGTEATGLTEIWRQESTQNINIPMQGEIDSMNVSVACAIVVFEAKRQRNFIN</sequence>
<feature type="domain" description="RNA 2-O ribose methyltransferase substrate binding" evidence="4">
    <location>
        <begin position="32"/>
        <end position="105"/>
    </location>
</feature>
<dbReference type="SMART" id="SM00967">
    <property type="entry name" value="SpoU_sub_bind"/>
    <property type="match status" value="1"/>
</dbReference>
<dbReference type="SUPFAM" id="SSF75217">
    <property type="entry name" value="alpha/beta knot"/>
    <property type="match status" value="1"/>
</dbReference>
<comment type="similarity">
    <text evidence="1">Belongs to the class IV-like SAM-binding methyltransferase superfamily. RNA methyltransferase TrmH family.</text>
</comment>
<dbReference type="GO" id="GO:0008168">
    <property type="term" value="F:methyltransferase activity"/>
    <property type="evidence" value="ECO:0007669"/>
    <property type="project" value="UniProtKB-KW"/>
</dbReference>
<dbReference type="CDD" id="cd18104">
    <property type="entry name" value="SpoU-like_RNA-MTase"/>
    <property type="match status" value="1"/>
</dbReference>
<protein>
    <submittedName>
        <fullName evidence="5">RNA methyltransferase, TrmH family</fullName>
    </submittedName>
</protein>
<organism evidence="5 6">
    <name type="scientific">Tenacibaculum platacis</name>
    <dbReference type="NCBI Taxonomy" id="3137852"/>
    <lineage>
        <taxon>Bacteria</taxon>
        <taxon>Pseudomonadati</taxon>
        <taxon>Bacteroidota</taxon>
        <taxon>Flavobacteriia</taxon>
        <taxon>Flavobacteriales</taxon>
        <taxon>Flavobacteriaceae</taxon>
        <taxon>Tenacibaculum</taxon>
    </lineage>
</organism>
<keyword evidence="6" id="KW-1185">Reference proteome</keyword>
<dbReference type="InterPro" id="IPR051259">
    <property type="entry name" value="rRNA_Methyltransferase"/>
</dbReference>
<proteinExistence type="inferred from homology"/>
<evidence type="ECO:0000256" key="2">
    <source>
        <dbReference type="ARBA" id="ARBA00022603"/>
    </source>
</evidence>
<name>A0ABM9P0F5_9FLAO</name>
<evidence type="ECO:0000256" key="3">
    <source>
        <dbReference type="ARBA" id="ARBA00022679"/>
    </source>
</evidence>
<evidence type="ECO:0000313" key="6">
    <source>
        <dbReference type="Proteomes" id="UP001497416"/>
    </source>
</evidence>
<dbReference type="Gene3D" id="3.40.1280.10">
    <property type="match status" value="1"/>
</dbReference>
<dbReference type="InterPro" id="IPR029064">
    <property type="entry name" value="Ribosomal_eL30-like_sf"/>
</dbReference>
<dbReference type="InterPro" id="IPR029026">
    <property type="entry name" value="tRNA_m1G_MTases_N"/>
</dbReference>
<dbReference type="InterPro" id="IPR013123">
    <property type="entry name" value="SpoU_subst-bd"/>
</dbReference>
<dbReference type="Pfam" id="PF00588">
    <property type="entry name" value="SpoU_methylase"/>
    <property type="match status" value="1"/>
</dbReference>
<dbReference type="Pfam" id="PF22435">
    <property type="entry name" value="MRM3-like_sub_bind"/>
    <property type="match status" value="1"/>
</dbReference>
<evidence type="ECO:0000259" key="4">
    <source>
        <dbReference type="SMART" id="SM00967"/>
    </source>
</evidence>
<dbReference type="InterPro" id="IPR053888">
    <property type="entry name" value="MRM3-like_sub_bind"/>
</dbReference>
<dbReference type="PANTHER" id="PTHR43191">
    <property type="entry name" value="RRNA METHYLTRANSFERASE 3"/>
    <property type="match status" value="1"/>
</dbReference>
<gene>
    <name evidence="5" type="ORF">T190607A01A_20606</name>
</gene>